<comment type="caution">
    <text evidence="2">The sequence shown here is derived from an EMBL/GenBank/DDBJ whole genome shotgun (WGS) entry which is preliminary data.</text>
</comment>
<dbReference type="InterPro" id="IPR006120">
    <property type="entry name" value="Resolvase_HTH_dom"/>
</dbReference>
<dbReference type="Pfam" id="PF02796">
    <property type="entry name" value="HTH_7"/>
    <property type="match status" value="2"/>
</dbReference>
<sequence length="152" mass="17631">MAEEIHINEQLSSRKIMEVLDSNPDLVKITCPVSIYNRISKKYMKALHELGVKVEPVHRRGRPKKYDSNDATRIQNMLDNGESPKDIAKKLNLPVKTIYYLKNSSLKRGRKVKYTPEKAKEVKRLYSKGIPAKKISENLKIPLRTVYLLIKR</sequence>
<dbReference type="SUPFAM" id="SSF46689">
    <property type="entry name" value="Homeodomain-like"/>
    <property type="match status" value="2"/>
</dbReference>
<dbReference type="GO" id="GO:0000150">
    <property type="term" value="F:DNA strand exchange activity"/>
    <property type="evidence" value="ECO:0007669"/>
    <property type="project" value="InterPro"/>
</dbReference>
<keyword evidence="3" id="KW-1185">Reference proteome</keyword>
<evidence type="ECO:0000313" key="2">
    <source>
        <dbReference type="EMBL" id="MBZ2166552.1"/>
    </source>
</evidence>
<feature type="domain" description="Resolvase HTH" evidence="1">
    <location>
        <begin position="61"/>
        <end position="99"/>
    </location>
</feature>
<proteinExistence type="predicted"/>
<organism evidence="2 3">
    <name type="scientific">Methanobacterium spitsbergense</name>
    <dbReference type="NCBI Taxonomy" id="2874285"/>
    <lineage>
        <taxon>Archaea</taxon>
        <taxon>Methanobacteriati</taxon>
        <taxon>Methanobacteriota</taxon>
        <taxon>Methanomada group</taxon>
        <taxon>Methanobacteria</taxon>
        <taxon>Methanobacteriales</taxon>
        <taxon>Methanobacteriaceae</taxon>
        <taxon>Methanobacterium</taxon>
    </lineage>
</organism>
<dbReference type="Gene3D" id="1.10.10.60">
    <property type="entry name" value="Homeodomain-like"/>
    <property type="match status" value="2"/>
</dbReference>
<dbReference type="EMBL" id="JAIOUQ010000013">
    <property type="protein sequence ID" value="MBZ2166552.1"/>
    <property type="molecule type" value="Genomic_DNA"/>
</dbReference>
<dbReference type="GO" id="GO:0003677">
    <property type="term" value="F:DNA binding"/>
    <property type="evidence" value="ECO:0007669"/>
    <property type="project" value="InterPro"/>
</dbReference>
<feature type="domain" description="Resolvase HTH" evidence="1">
    <location>
        <begin position="109"/>
        <end position="147"/>
    </location>
</feature>
<gene>
    <name evidence="2" type="ORF">K8N75_10940</name>
</gene>
<dbReference type="InterPro" id="IPR009057">
    <property type="entry name" value="Homeodomain-like_sf"/>
</dbReference>
<name>A0A8T5URB8_9EURY</name>
<dbReference type="RefSeq" id="WP_223792100.1">
    <property type="nucleotide sequence ID" value="NZ_JAIOUQ010000013.1"/>
</dbReference>
<reference evidence="3" key="1">
    <citation type="journal article" date="2022" name="Microbiol. Resour. Announc.">
        <title>Draft Genome Sequence of a Methanogenic Archaeon from West Spitsbergen Permafrost.</title>
        <authorList>
            <person name="Trubitsyn V."/>
            <person name="Rivkina E."/>
            <person name="Shcherbakova V."/>
        </authorList>
    </citation>
    <scope>NUCLEOTIDE SEQUENCE [LARGE SCALE GENOMIC DNA]</scope>
    <source>
        <strain evidence="3">VT</strain>
    </source>
</reference>
<dbReference type="Proteomes" id="UP000825933">
    <property type="component" value="Unassembled WGS sequence"/>
</dbReference>
<dbReference type="AlphaFoldDB" id="A0A8T5URB8"/>
<evidence type="ECO:0000259" key="1">
    <source>
        <dbReference type="Pfam" id="PF02796"/>
    </source>
</evidence>
<accession>A0A8T5URB8</accession>
<evidence type="ECO:0000313" key="3">
    <source>
        <dbReference type="Proteomes" id="UP000825933"/>
    </source>
</evidence>
<protein>
    <submittedName>
        <fullName evidence="2">Helix-turn-helix domain-containing protein</fullName>
    </submittedName>
</protein>